<organism evidence="2">
    <name type="scientific">Blastobotrys adeninivorans</name>
    <name type="common">Yeast</name>
    <name type="synonym">Arxula adeninivorans</name>
    <dbReference type="NCBI Taxonomy" id="409370"/>
    <lineage>
        <taxon>Eukaryota</taxon>
        <taxon>Fungi</taxon>
        <taxon>Dikarya</taxon>
        <taxon>Ascomycota</taxon>
        <taxon>Saccharomycotina</taxon>
        <taxon>Dipodascomycetes</taxon>
        <taxon>Dipodascales</taxon>
        <taxon>Trichomonascaceae</taxon>
        <taxon>Blastobotrys</taxon>
    </lineage>
</organism>
<keyword evidence="1" id="KW-0732">Signal</keyword>
<sequence length="372" mass="39053">MVSTKVITIAASILASMATALPMEDTAGYVSSEVAAVANDDVSSAIVMDKRAPQPAQSAQAVSDFESHLQRLDGLSGSLENARQKMNSLMIQIREHPEHAGAEVATAAIQGLDSQIDNGIATIGNFLAPVTGGLSRVVANAILGPFVQSVTDGAEVVLGNVIGGAFDAVAAPIRSMTQNIGRLIQQARANNMDVSRLEQAQTRLQNALAHGSSHGKQKRAGNTATFDEHIQRLDGLTGALQNRRQQINALANRIREHPEHANAAIVTAAIQGLDSQIDNGIATIGNFLAPITGGLSKAVANVLLGPFVQSVTDGAEVVLGNMIGGAMDAMAAPARRMSQNISRLIQQARANNMDVSRLEKAHTRLQQAIARH</sequence>
<reference evidence="2" key="2">
    <citation type="submission" date="2014-06" db="EMBL/GenBank/DDBJ databases">
        <title>The complete genome of Blastobotrys (Arxula) adeninivorans LS3 - a yeast of biotechnological interest.</title>
        <authorList>
            <person name="Kunze G."/>
            <person name="Gaillardin C."/>
            <person name="Czernicka M."/>
            <person name="Durrens P."/>
            <person name="Martin T."/>
            <person name="Boer E."/>
            <person name="Gabaldon T."/>
            <person name="Cruz J."/>
            <person name="Talla E."/>
            <person name="Marck C."/>
            <person name="Goffeau A."/>
            <person name="Barbe V."/>
            <person name="Baret P."/>
            <person name="Baronian K."/>
            <person name="Beier S."/>
            <person name="Bleykasten C."/>
            <person name="Bode R."/>
            <person name="Casaregola S."/>
            <person name="Despons L."/>
            <person name="Fairhead C."/>
            <person name="Giersberg M."/>
            <person name="Gierski P."/>
            <person name="Hahnel U."/>
            <person name="Hartmann A."/>
            <person name="Jankowska D."/>
            <person name="Jubin C."/>
            <person name="Jung P."/>
            <person name="Lafontaine I."/>
            <person name="Leh-Louis V."/>
            <person name="Lemaire M."/>
            <person name="Marcet-Houben M."/>
            <person name="Mascher M."/>
            <person name="Morel G."/>
            <person name="Richard G.-F."/>
            <person name="Riechen J."/>
            <person name="Sacerdot C."/>
            <person name="Sarkar A."/>
            <person name="Savel G."/>
            <person name="Schacherer J."/>
            <person name="Sherman D."/>
            <person name="Straub M.-L."/>
            <person name="Stein N."/>
            <person name="Thierry A."/>
            <person name="Trautwein-Schult A."/>
            <person name="Westhof E."/>
            <person name="Worch S."/>
            <person name="Dujon B."/>
            <person name="Souciet J.-L."/>
            <person name="Wincker P."/>
            <person name="Scholz U."/>
            <person name="Neuveglise N."/>
        </authorList>
    </citation>
    <scope>NUCLEOTIDE SEQUENCE</scope>
    <source>
        <strain evidence="2">LS3</strain>
    </source>
</reference>
<accession>A0A060T0P1</accession>
<reference evidence="2" key="1">
    <citation type="submission" date="2014-02" db="EMBL/GenBank/DDBJ databases">
        <authorList>
            <person name="Genoscope - CEA"/>
        </authorList>
    </citation>
    <scope>NUCLEOTIDE SEQUENCE</scope>
    <source>
        <strain evidence="2">LS3</strain>
    </source>
</reference>
<evidence type="ECO:0000256" key="1">
    <source>
        <dbReference type="SAM" id="SignalP"/>
    </source>
</evidence>
<proteinExistence type="predicted"/>
<dbReference type="EMBL" id="HG937693">
    <property type="protein sequence ID" value="CDP34324.1"/>
    <property type="molecule type" value="Genomic_DNA"/>
</dbReference>
<name>A0A060T0P1_BLAAD</name>
<gene>
    <name evidence="2" type="ORF">GNLVRS02_ARAD1C09790g</name>
</gene>
<evidence type="ECO:0000313" key="2">
    <source>
        <dbReference type="EMBL" id="CDP34324.1"/>
    </source>
</evidence>
<protein>
    <submittedName>
        <fullName evidence="2">ARAD1C09790p</fullName>
    </submittedName>
</protein>
<dbReference type="PhylomeDB" id="A0A060T0P1"/>
<dbReference type="AlphaFoldDB" id="A0A060T0P1"/>
<feature type="chain" id="PRO_5001591769" evidence="1">
    <location>
        <begin position="21"/>
        <end position="372"/>
    </location>
</feature>
<feature type="signal peptide" evidence="1">
    <location>
        <begin position="1"/>
        <end position="20"/>
    </location>
</feature>